<name>A0AB36P6J9_9FLAO</name>
<dbReference type="Proteomes" id="UP000198431">
    <property type="component" value="Unassembled WGS sequence"/>
</dbReference>
<organism evidence="1 2">
    <name type="scientific">Flavobacterium pectinovorum</name>
    <dbReference type="NCBI Taxonomy" id="29533"/>
    <lineage>
        <taxon>Bacteria</taxon>
        <taxon>Pseudomonadati</taxon>
        <taxon>Bacteroidota</taxon>
        <taxon>Flavobacteriia</taxon>
        <taxon>Flavobacteriales</taxon>
        <taxon>Flavobacteriaceae</taxon>
        <taxon>Flavobacterium</taxon>
    </lineage>
</organism>
<comment type="caution">
    <text evidence="1">The sequence shown here is derived from an EMBL/GenBank/DDBJ whole genome shotgun (WGS) entry which is preliminary data.</text>
</comment>
<protein>
    <submittedName>
        <fullName evidence="1">Uncharacterized protein</fullName>
    </submittedName>
</protein>
<gene>
    <name evidence="1" type="ORF">B0A72_02770</name>
</gene>
<accession>A0AB36P6J9</accession>
<proteinExistence type="predicted"/>
<dbReference type="EMBL" id="MUHB01000003">
    <property type="protein sequence ID" value="OXB07806.1"/>
    <property type="molecule type" value="Genomic_DNA"/>
</dbReference>
<sequence length="93" mass="10589">MDALITTKRQLMKFQIIDENNLGNKRFVVKIQLLPENMTEANSIRNIEAGTADDNERVTVTNFLHFVLSQKNYSPIGSLDQQGEIFTISAFKN</sequence>
<reference evidence="1 2" key="1">
    <citation type="submission" date="2016-11" db="EMBL/GenBank/DDBJ databases">
        <title>Whole genomes of Flavobacteriaceae.</title>
        <authorList>
            <person name="Stine C."/>
            <person name="Li C."/>
            <person name="Tadesse D."/>
        </authorList>
    </citation>
    <scope>NUCLEOTIDE SEQUENCE [LARGE SCALE GENOMIC DNA]</scope>
    <source>
        <strain evidence="1 2">ATCC 19366</strain>
    </source>
</reference>
<dbReference type="AlphaFoldDB" id="A0AB36P6J9"/>
<evidence type="ECO:0000313" key="1">
    <source>
        <dbReference type="EMBL" id="OXB07806.1"/>
    </source>
</evidence>
<evidence type="ECO:0000313" key="2">
    <source>
        <dbReference type="Proteomes" id="UP000198431"/>
    </source>
</evidence>